<dbReference type="SUPFAM" id="SSF56059">
    <property type="entry name" value="Glutathione synthetase ATP-binding domain-like"/>
    <property type="match status" value="1"/>
</dbReference>
<keyword evidence="1" id="KW-0479">Metal-binding</keyword>
<dbReference type="RefSeq" id="WP_231603810.1">
    <property type="nucleotide sequence ID" value="NZ_SJPM01000049.1"/>
</dbReference>
<feature type="region of interest" description="Disordered" evidence="5">
    <location>
        <begin position="1"/>
        <end position="31"/>
    </location>
</feature>
<protein>
    <submittedName>
        <fullName evidence="7">Ribosomal protein S6 modification protein</fullName>
    </submittedName>
</protein>
<dbReference type="GO" id="GO:0005737">
    <property type="term" value="C:cytoplasm"/>
    <property type="evidence" value="ECO:0007669"/>
    <property type="project" value="TreeGrafter"/>
</dbReference>
<accession>A0A5C5ZF10</accession>
<dbReference type="PROSITE" id="PS50975">
    <property type="entry name" value="ATP_GRASP"/>
    <property type="match status" value="1"/>
</dbReference>
<keyword evidence="8" id="KW-1185">Reference proteome</keyword>
<name>A0A5C5ZF10_9BACT</name>
<evidence type="ECO:0000256" key="1">
    <source>
        <dbReference type="ARBA" id="ARBA00022723"/>
    </source>
</evidence>
<dbReference type="PANTHER" id="PTHR21621:SF0">
    <property type="entry name" value="BETA-CITRYLGLUTAMATE SYNTHASE B-RELATED"/>
    <property type="match status" value="1"/>
</dbReference>
<dbReference type="InterPro" id="IPR013651">
    <property type="entry name" value="ATP-grasp_RimK-type"/>
</dbReference>
<dbReference type="InterPro" id="IPR004666">
    <property type="entry name" value="Rp_bS6_RimK/Lys_biosynth_LsyX"/>
</dbReference>
<dbReference type="Pfam" id="PF08443">
    <property type="entry name" value="RimK"/>
    <property type="match status" value="1"/>
</dbReference>
<evidence type="ECO:0000259" key="6">
    <source>
        <dbReference type="PROSITE" id="PS50975"/>
    </source>
</evidence>
<dbReference type="Gene3D" id="3.30.1490.20">
    <property type="entry name" value="ATP-grasp fold, A domain"/>
    <property type="match status" value="1"/>
</dbReference>
<keyword evidence="3 4" id="KW-0067">ATP-binding</keyword>
<evidence type="ECO:0000256" key="3">
    <source>
        <dbReference type="ARBA" id="ARBA00022840"/>
    </source>
</evidence>
<organism evidence="7 8">
    <name type="scientific">Neorhodopirellula pilleata</name>
    <dbReference type="NCBI Taxonomy" id="2714738"/>
    <lineage>
        <taxon>Bacteria</taxon>
        <taxon>Pseudomonadati</taxon>
        <taxon>Planctomycetota</taxon>
        <taxon>Planctomycetia</taxon>
        <taxon>Pirellulales</taxon>
        <taxon>Pirellulaceae</taxon>
        <taxon>Neorhodopirellula</taxon>
    </lineage>
</organism>
<dbReference type="EMBL" id="SJPM01000049">
    <property type="protein sequence ID" value="TWT86029.1"/>
    <property type="molecule type" value="Genomic_DNA"/>
</dbReference>
<dbReference type="NCBIfam" id="TIGR00768">
    <property type="entry name" value="rimK_fam"/>
    <property type="match status" value="1"/>
</dbReference>
<sequence length="352" mass="38431">MSAGSIDASVDRRAADRAAGGSKPNILVLGGRQPHDDRLGWHLAELDRAARRRNASLTFADYESINSRVTDQGPINQVVPREPHSPEIVTTEVASFQAQSLVNGPLSRYDAILTRTMPAGSLEQITFRLATLHDEYHCRVSNAQAASIVNPPRGLELAIDKYATLARAARLGVPVPPTRVVQSRAEAIEAFEELGGDVVVKPIFGGEGRGVMRIREFELAWTVFSTLERVDAVLYVQRFIPPGGVDVRLLVIGDQIHAIRRTSSGDFRTNVKAGGRSENIALCESWRSTARTICDEFDLRFAAVDLIESNDDPAFFLVEVNAIPGWKSAQSALTIDIADEIVSLLLQPVARS</sequence>
<evidence type="ECO:0000313" key="8">
    <source>
        <dbReference type="Proteomes" id="UP000316213"/>
    </source>
</evidence>
<dbReference type="GO" id="GO:0005524">
    <property type="term" value="F:ATP binding"/>
    <property type="evidence" value="ECO:0007669"/>
    <property type="project" value="UniProtKB-UniRule"/>
</dbReference>
<dbReference type="Proteomes" id="UP000316213">
    <property type="component" value="Unassembled WGS sequence"/>
</dbReference>
<proteinExistence type="predicted"/>
<dbReference type="AlphaFoldDB" id="A0A5C5ZF10"/>
<feature type="domain" description="ATP-grasp" evidence="6">
    <location>
        <begin position="165"/>
        <end position="346"/>
    </location>
</feature>
<evidence type="ECO:0000313" key="7">
    <source>
        <dbReference type="EMBL" id="TWT86029.1"/>
    </source>
</evidence>
<dbReference type="GO" id="GO:0046872">
    <property type="term" value="F:metal ion binding"/>
    <property type="evidence" value="ECO:0007669"/>
    <property type="project" value="UniProtKB-KW"/>
</dbReference>
<evidence type="ECO:0000256" key="2">
    <source>
        <dbReference type="ARBA" id="ARBA00022741"/>
    </source>
</evidence>
<gene>
    <name evidence="7" type="primary">rimK_3</name>
    <name evidence="7" type="ORF">Pla100_62750</name>
</gene>
<dbReference type="PANTHER" id="PTHR21621">
    <property type="entry name" value="RIBOSOMAL PROTEIN S6 MODIFICATION PROTEIN"/>
    <property type="match status" value="1"/>
</dbReference>
<dbReference type="GO" id="GO:0018169">
    <property type="term" value="F:ribosomal S6-glutamic acid ligase activity"/>
    <property type="evidence" value="ECO:0007669"/>
    <property type="project" value="TreeGrafter"/>
</dbReference>
<dbReference type="InterPro" id="IPR011761">
    <property type="entry name" value="ATP-grasp"/>
</dbReference>
<dbReference type="GO" id="GO:0009432">
    <property type="term" value="P:SOS response"/>
    <property type="evidence" value="ECO:0007669"/>
    <property type="project" value="TreeGrafter"/>
</dbReference>
<evidence type="ECO:0000256" key="4">
    <source>
        <dbReference type="PROSITE-ProRule" id="PRU00409"/>
    </source>
</evidence>
<dbReference type="InterPro" id="IPR013815">
    <property type="entry name" value="ATP_grasp_subdomain_1"/>
</dbReference>
<evidence type="ECO:0000256" key="5">
    <source>
        <dbReference type="SAM" id="MobiDB-lite"/>
    </source>
</evidence>
<keyword evidence="2 4" id="KW-0547">Nucleotide-binding</keyword>
<reference evidence="7 8" key="1">
    <citation type="submission" date="2019-02" db="EMBL/GenBank/DDBJ databases">
        <title>Deep-cultivation of Planctomycetes and their phenomic and genomic characterization uncovers novel biology.</title>
        <authorList>
            <person name="Wiegand S."/>
            <person name="Jogler M."/>
            <person name="Boedeker C."/>
            <person name="Pinto D."/>
            <person name="Vollmers J."/>
            <person name="Rivas-Marin E."/>
            <person name="Kohn T."/>
            <person name="Peeters S.H."/>
            <person name="Heuer A."/>
            <person name="Rast P."/>
            <person name="Oberbeckmann S."/>
            <person name="Bunk B."/>
            <person name="Jeske O."/>
            <person name="Meyerdierks A."/>
            <person name="Storesund J.E."/>
            <person name="Kallscheuer N."/>
            <person name="Luecker S."/>
            <person name="Lage O.M."/>
            <person name="Pohl T."/>
            <person name="Merkel B.J."/>
            <person name="Hornburger P."/>
            <person name="Mueller R.-W."/>
            <person name="Bruemmer F."/>
            <person name="Labrenz M."/>
            <person name="Spormann A.M."/>
            <person name="Op Den Camp H."/>
            <person name="Overmann J."/>
            <person name="Amann R."/>
            <person name="Jetten M.S.M."/>
            <person name="Mascher T."/>
            <person name="Medema M.H."/>
            <person name="Devos D.P."/>
            <person name="Kaster A.-K."/>
            <person name="Ovreas L."/>
            <person name="Rohde M."/>
            <person name="Galperin M.Y."/>
            <person name="Jogler C."/>
        </authorList>
    </citation>
    <scope>NUCLEOTIDE SEQUENCE [LARGE SCALE GENOMIC DNA]</scope>
    <source>
        <strain evidence="7 8">Pla100</strain>
    </source>
</reference>
<comment type="caution">
    <text evidence="7">The sequence shown here is derived from an EMBL/GenBank/DDBJ whole genome shotgun (WGS) entry which is preliminary data.</text>
</comment>
<dbReference type="Gene3D" id="3.30.470.20">
    <property type="entry name" value="ATP-grasp fold, B domain"/>
    <property type="match status" value="1"/>
</dbReference>